<keyword evidence="4 10" id="KW-0547">Nucleotide-binding</keyword>
<evidence type="ECO:0000256" key="6">
    <source>
        <dbReference type="ARBA" id="ARBA00022917"/>
    </source>
</evidence>
<comment type="domain">
    <text evidence="10">IleRS has two distinct active sites: one for aminoacylation and one for editing. The misactivated valine is translocated from the active site to the editing site, which sterically excludes the correctly activated isoleucine. The single editing site contains two valyl binding pockets, one specific for each substrate (Val-AMP or Val-tRNA(Ile)).</text>
</comment>
<dbReference type="Gene3D" id="1.10.730.20">
    <property type="match status" value="1"/>
</dbReference>
<keyword evidence="7 10" id="KW-0030">Aminoacyl-tRNA synthetase</keyword>
<dbReference type="InterPro" id="IPR001412">
    <property type="entry name" value="aa-tRNA-synth_I_CS"/>
</dbReference>
<dbReference type="GO" id="GO:0006428">
    <property type="term" value="P:isoleucyl-tRNA aminoacylation"/>
    <property type="evidence" value="ECO:0007669"/>
    <property type="project" value="UniProtKB-UniRule"/>
</dbReference>
<dbReference type="InterPro" id="IPR002300">
    <property type="entry name" value="aa-tRNA-synth_Ia"/>
</dbReference>
<dbReference type="Gene3D" id="3.90.740.10">
    <property type="entry name" value="Valyl/Leucyl/Isoleucyl-tRNA synthetase, editing domain"/>
    <property type="match status" value="1"/>
</dbReference>
<evidence type="ECO:0000256" key="4">
    <source>
        <dbReference type="ARBA" id="ARBA00022741"/>
    </source>
</evidence>
<evidence type="ECO:0000256" key="10">
    <source>
        <dbReference type="HAMAP-Rule" id="MF_02002"/>
    </source>
</evidence>
<feature type="binding site" evidence="10">
    <location>
        <position position="578"/>
    </location>
    <ligand>
        <name>L-isoleucyl-5'-AMP</name>
        <dbReference type="ChEBI" id="CHEBI:178002"/>
    </ligand>
</feature>
<evidence type="ECO:0000256" key="9">
    <source>
        <dbReference type="ARBA" id="ARBA00048359"/>
    </source>
</evidence>
<feature type="short sequence motif" description="'KMSKS' region" evidence="10">
    <location>
        <begin position="619"/>
        <end position="623"/>
    </location>
</feature>
<dbReference type="Gene3D" id="3.40.50.620">
    <property type="entry name" value="HUPs"/>
    <property type="match status" value="2"/>
</dbReference>
<dbReference type="PROSITE" id="PS00178">
    <property type="entry name" value="AA_TRNA_LIGASE_I"/>
    <property type="match status" value="1"/>
</dbReference>
<comment type="similarity">
    <text evidence="1 10">Belongs to the class-I aminoacyl-tRNA synthetase family. IleS type 1 subfamily.</text>
</comment>
<keyword evidence="10" id="KW-0479">Metal-binding</keyword>
<dbReference type="FunFam" id="3.40.50.620:FF:000042">
    <property type="entry name" value="Isoleucine--tRNA ligase"/>
    <property type="match status" value="1"/>
</dbReference>
<dbReference type="InterPro" id="IPR013155">
    <property type="entry name" value="M/V/L/I-tRNA-synth_anticd-bd"/>
</dbReference>
<dbReference type="GO" id="GO:0005829">
    <property type="term" value="C:cytosol"/>
    <property type="evidence" value="ECO:0007669"/>
    <property type="project" value="TreeGrafter"/>
</dbReference>
<keyword evidence="10" id="KW-0862">Zinc</keyword>
<dbReference type="NCBIfam" id="TIGR00392">
    <property type="entry name" value="ileS"/>
    <property type="match status" value="1"/>
</dbReference>
<dbReference type="InterPro" id="IPR009008">
    <property type="entry name" value="Val/Leu/Ile-tRNA-synth_edit"/>
</dbReference>
<dbReference type="GO" id="GO:0000049">
    <property type="term" value="F:tRNA binding"/>
    <property type="evidence" value="ECO:0007669"/>
    <property type="project" value="InterPro"/>
</dbReference>
<comment type="subunit">
    <text evidence="10">Monomer.</text>
</comment>
<sequence length="934" mass="103964">MSEQAPVKKYSVFLPRTDFPMKADLPQREPKRLERWKAEGLYHRIEARRKADNAAGKGKGREVLHDGPPYANGAIHMGHALNKILKDVVVKSRWMEGYESPYVPGWDCHGLPIEHAVEKDLGPKRREMSRADFLQRCRAYAQKWIDTQRTAFQRLGVLGAWEQPYVTMDPLYEAETVRHLARLFDSGSVTRKLKVVHWSYGARTALAEAEVEYADRTSPAITVAFPVADAEARRLELPTPLFVPIWTTTPWTLPSNLAVAMHPDLEYAVVRAGDQHYIVAVTLREDFGRKLGIDLHTVEIRRGKEFQTLLARHPWIDRMSPVLLADYVVADTGTGLVHTAPDHGVDDFNLAHHLGLLQLVGPDGKFLPAVNDPELEGKNIFECNPLVVDRLRRIGALLHEETLTHSYPHCWRTKTPILFRATEQWFITMDSELAGKGRSLRELGIEGVEQTQWIPAQGQNRIHAMIAGRPDWCISRQRAWGTPITVLRCEACGEPLVAASIFETAAAAIEKGGIEAWGELPVEGLVPAGAKCRCGSTVFLKETDILDVWIDSGVSASVVCESHPELNRSDYSQFIYLEGSDQHRGWFHSSLLFNLAATGTKPYKQVVTHGFVLDGKGQKMSKSQGNVITPEEILKTLGADILRWWAASCDYSEDIRISKEILDRSADAYRKIRNTLRFLLGALADFDPAKDAVAPADLAPLDRWVLDAFARTTVEARDAYTRFEFHRATQAIHGFCQLELSGRYFEIIKDRLYCDALDSPRRRSCRQTCWELAQGLCTLLAPVMSYTADEAWEQIPGCSGSVHEQRFPMLGGSAAESGNDKAWEKLWDVRGAVQAAMEPHRAAKTIGTSLDAAVQITMKDQAEWDLLDTLGESLDDLLVVSSHARIAASSAASGPVVAVTTHDGLKCPRCWNHKGGHGTGEDAALCIRCSAVVA</sequence>
<gene>
    <name evidence="10 13" type="primary">ileS</name>
    <name evidence="13" type="ORF">IPP58_05470</name>
</gene>
<keyword evidence="3 10" id="KW-0436">Ligase</keyword>
<dbReference type="SUPFAM" id="SSF52374">
    <property type="entry name" value="Nucleotidylyl transferase"/>
    <property type="match status" value="1"/>
</dbReference>
<dbReference type="Pfam" id="PF08264">
    <property type="entry name" value="Anticodon_1"/>
    <property type="match status" value="1"/>
</dbReference>
<dbReference type="GO" id="GO:0008270">
    <property type="term" value="F:zinc ion binding"/>
    <property type="evidence" value="ECO:0007669"/>
    <property type="project" value="UniProtKB-UniRule"/>
</dbReference>
<keyword evidence="6 10" id="KW-0648">Protein biosynthesis</keyword>
<dbReference type="CDD" id="cd00818">
    <property type="entry name" value="IleRS_core"/>
    <property type="match status" value="1"/>
</dbReference>
<dbReference type="InterPro" id="IPR033708">
    <property type="entry name" value="Anticodon_Ile_BEm"/>
</dbReference>
<dbReference type="EC" id="6.1.1.5" evidence="10"/>
<reference evidence="13" key="1">
    <citation type="submission" date="2020-10" db="EMBL/GenBank/DDBJ databases">
        <title>Connecting structure to function with the recovery of over 1000 high-quality activated sludge metagenome-assembled genomes encoding full-length rRNA genes using long-read sequencing.</title>
        <authorList>
            <person name="Singleton C.M."/>
            <person name="Petriglieri F."/>
            <person name="Kristensen J.M."/>
            <person name="Kirkegaard R.H."/>
            <person name="Michaelsen T.Y."/>
            <person name="Andersen M.H."/>
            <person name="Karst S.M."/>
            <person name="Dueholm M.S."/>
            <person name="Nielsen P.H."/>
            <person name="Albertsen M."/>
        </authorList>
    </citation>
    <scope>NUCLEOTIDE SEQUENCE</scope>
    <source>
        <strain evidence="13">Skiv_18-Q3-R9-52_MAXAC.067</strain>
    </source>
</reference>
<evidence type="ECO:0000256" key="8">
    <source>
        <dbReference type="ARBA" id="ARBA00025217"/>
    </source>
</evidence>
<comment type="subcellular location">
    <subcellularLocation>
        <location evidence="10">Cytoplasm</location>
    </subcellularLocation>
</comment>
<dbReference type="InterPro" id="IPR023585">
    <property type="entry name" value="Ile-tRNA-ligase_type1"/>
</dbReference>
<dbReference type="Proteomes" id="UP000886657">
    <property type="component" value="Unassembled WGS sequence"/>
</dbReference>
<dbReference type="Pfam" id="PF00133">
    <property type="entry name" value="tRNA-synt_1"/>
    <property type="match status" value="1"/>
</dbReference>
<feature type="binding site" evidence="10">
    <location>
        <position position="929"/>
    </location>
    <ligand>
        <name>Zn(2+)</name>
        <dbReference type="ChEBI" id="CHEBI:29105"/>
    </ligand>
</feature>
<dbReference type="GO" id="GO:0002161">
    <property type="term" value="F:aminoacyl-tRNA deacylase activity"/>
    <property type="evidence" value="ECO:0007669"/>
    <property type="project" value="InterPro"/>
</dbReference>
<dbReference type="SUPFAM" id="SSF50677">
    <property type="entry name" value="ValRS/IleRS/LeuRS editing domain"/>
    <property type="match status" value="1"/>
</dbReference>
<comment type="catalytic activity">
    <reaction evidence="9 10">
        <text>tRNA(Ile) + L-isoleucine + ATP = L-isoleucyl-tRNA(Ile) + AMP + diphosphate</text>
        <dbReference type="Rhea" id="RHEA:11060"/>
        <dbReference type="Rhea" id="RHEA-COMP:9666"/>
        <dbReference type="Rhea" id="RHEA-COMP:9695"/>
        <dbReference type="ChEBI" id="CHEBI:30616"/>
        <dbReference type="ChEBI" id="CHEBI:33019"/>
        <dbReference type="ChEBI" id="CHEBI:58045"/>
        <dbReference type="ChEBI" id="CHEBI:78442"/>
        <dbReference type="ChEBI" id="CHEBI:78528"/>
        <dbReference type="ChEBI" id="CHEBI:456215"/>
        <dbReference type="EC" id="6.1.1.5"/>
    </reaction>
</comment>
<keyword evidence="2 10" id="KW-0963">Cytoplasm</keyword>
<feature type="binding site" evidence="10">
    <location>
        <position position="622"/>
    </location>
    <ligand>
        <name>ATP</name>
        <dbReference type="ChEBI" id="CHEBI:30616"/>
    </ligand>
</feature>
<dbReference type="GO" id="GO:0004822">
    <property type="term" value="F:isoleucine-tRNA ligase activity"/>
    <property type="evidence" value="ECO:0007669"/>
    <property type="project" value="UniProtKB-UniRule"/>
</dbReference>
<feature type="short sequence motif" description="'HIGH' region" evidence="10">
    <location>
        <begin position="69"/>
        <end position="79"/>
    </location>
</feature>
<feature type="domain" description="Aminoacyl-tRNA synthetase class Ia" evidence="11">
    <location>
        <begin position="32"/>
        <end position="658"/>
    </location>
</feature>
<dbReference type="InterPro" id="IPR002301">
    <property type="entry name" value="Ile-tRNA-ligase"/>
</dbReference>
<dbReference type="InterPro" id="IPR014729">
    <property type="entry name" value="Rossmann-like_a/b/a_fold"/>
</dbReference>
<dbReference type="InterPro" id="IPR009080">
    <property type="entry name" value="tRNAsynth_Ia_anticodon-bd"/>
</dbReference>
<dbReference type="GO" id="GO:0005524">
    <property type="term" value="F:ATP binding"/>
    <property type="evidence" value="ECO:0007669"/>
    <property type="project" value="UniProtKB-UniRule"/>
</dbReference>
<evidence type="ECO:0000313" key="13">
    <source>
        <dbReference type="EMBL" id="MBK9795933.1"/>
    </source>
</evidence>
<dbReference type="EMBL" id="JADKIO010000005">
    <property type="protein sequence ID" value="MBK9795933.1"/>
    <property type="molecule type" value="Genomic_DNA"/>
</dbReference>
<keyword evidence="5 10" id="KW-0067">ATP-binding</keyword>
<feature type="binding site" evidence="10">
    <location>
        <position position="910"/>
    </location>
    <ligand>
        <name>Zn(2+)</name>
        <dbReference type="ChEBI" id="CHEBI:29105"/>
    </ligand>
</feature>
<evidence type="ECO:0000256" key="5">
    <source>
        <dbReference type="ARBA" id="ARBA00022840"/>
    </source>
</evidence>
<evidence type="ECO:0000259" key="11">
    <source>
        <dbReference type="Pfam" id="PF00133"/>
    </source>
</evidence>
<evidence type="ECO:0000256" key="3">
    <source>
        <dbReference type="ARBA" id="ARBA00022598"/>
    </source>
</evidence>
<protein>
    <recommendedName>
        <fullName evidence="10">Isoleucine--tRNA ligase</fullName>
        <ecNumber evidence="10">6.1.1.5</ecNumber>
    </recommendedName>
    <alternativeName>
        <fullName evidence="10">Isoleucyl-tRNA synthetase</fullName>
        <shortName evidence="10">IleRS</shortName>
    </alternativeName>
</protein>
<dbReference type="PANTHER" id="PTHR42765:SF1">
    <property type="entry name" value="ISOLEUCINE--TRNA LIGASE, MITOCHONDRIAL"/>
    <property type="match status" value="1"/>
</dbReference>
<dbReference type="Gene3D" id="1.10.10.830">
    <property type="entry name" value="Ile-tRNA synthetase CP2 domain-like"/>
    <property type="match status" value="1"/>
</dbReference>
<evidence type="ECO:0000256" key="7">
    <source>
        <dbReference type="ARBA" id="ARBA00023146"/>
    </source>
</evidence>
<dbReference type="CDD" id="cd07960">
    <property type="entry name" value="Anticodon_Ia_Ile_BEm"/>
    <property type="match status" value="1"/>
</dbReference>
<dbReference type="PRINTS" id="PR00984">
    <property type="entry name" value="TRNASYNTHILE"/>
</dbReference>
<accession>A0A9D7XHQ8</accession>
<dbReference type="HAMAP" id="MF_02002">
    <property type="entry name" value="Ile_tRNA_synth_type1"/>
    <property type="match status" value="1"/>
</dbReference>
<dbReference type="InterPro" id="IPR050081">
    <property type="entry name" value="Ile-tRNA_ligase"/>
</dbReference>
<feature type="binding site" evidence="10">
    <location>
        <position position="926"/>
    </location>
    <ligand>
        <name>Zn(2+)</name>
        <dbReference type="ChEBI" id="CHEBI:29105"/>
    </ligand>
</feature>
<organism evidence="13 14">
    <name type="scientific">Candidatus Geothrix skivensis</name>
    <dbReference type="NCBI Taxonomy" id="2954439"/>
    <lineage>
        <taxon>Bacteria</taxon>
        <taxon>Pseudomonadati</taxon>
        <taxon>Acidobacteriota</taxon>
        <taxon>Holophagae</taxon>
        <taxon>Holophagales</taxon>
        <taxon>Holophagaceae</taxon>
        <taxon>Geothrix</taxon>
    </lineage>
</organism>
<feature type="binding site" evidence="10">
    <location>
        <position position="907"/>
    </location>
    <ligand>
        <name>Zn(2+)</name>
        <dbReference type="ChEBI" id="CHEBI:29105"/>
    </ligand>
</feature>
<comment type="caution">
    <text evidence="13">The sequence shown here is derived from an EMBL/GenBank/DDBJ whole genome shotgun (WGS) entry which is preliminary data.</text>
</comment>
<evidence type="ECO:0000259" key="12">
    <source>
        <dbReference type="Pfam" id="PF08264"/>
    </source>
</evidence>
<name>A0A9D7XHQ8_9BACT</name>
<proteinExistence type="inferred from homology"/>
<evidence type="ECO:0000313" key="14">
    <source>
        <dbReference type="Proteomes" id="UP000886657"/>
    </source>
</evidence>
<evidence type="ECO:0000256" key="1">
    <source>
        <dbReference type="ARBA" id="ARBA00006887"/>
    </source>
</evidence>
<dbReference type="SUPFAM" id="SSF47323">
    <property type="entry name" value="Anticodon-binding domain of a subclass of class I aminoacyl-tRNA synthetases"/>
    <property type="match status" value="1"/>
</dbReference>
<dbReference type="PANTHER" id="PTHR42765">
    <property type="entry name" value="SOLEUCYL-TRNA SYNTHETASE"/>
    <property type="match status" value="1"/>
</dbReference>
<dbReference type="AlphaFoldDB" id="A0A9D7XHQ8"/>
<comment type="cofactor">
    <cofactor evidence="10">
        <name>Zn(2+)</name>
        <dbReference type="ChEBI" id="CHEBI:29105"/>
    </cofactor>
    <text evidence="10">Binds 1 zinc ion per subunit.</text>
</comment>
<feature type="domain" description="Methionyl/Valyl/Leucyl/Isoleucyl-tRNA synthetase anticodon-binding" evidence="12">
    <location>
        <begin position="702"/>
        <end position="855"/>
    </location>
</feature>
<comment type="function">
    <text evidence="8 10">Catalyzes the attachment of isoleucine to tRNA(Ile). As IleRS can inadvertently accommodate and process structurally similar amino acids such as valine, to avoid such errors it has two additional distinct tRNA(Ile)-dependent editing activities. One activity is designated as 'pretransfer' editing and involves the hydrolysis of activated Val-AMP. The other activity is designated 'posttransfer' editing and involves deacylation of mischarged Val-tRNA(Ile).</text>
</comment>
<evidence type="ECO:0000256" key="2">
    <source>
        <dbReference type="ARBA" id="ARBA00022490"/>
    </source>
</evidence>